<dbReference type="PROSITE" id="PS51387">
    <property type="entry name" value="FAD_PCMH"/>
    <property type="match status" value="1"/>
</dbReference>
<dbReference type="AlphaFoldDB" id="A0A5M9MG19"/>
<dbReference type="GeneID" id="54330801"/>
<dbReference type="Pfam" id="PF01565">
    <property type="entry name" value="FAD_binding_4"/>
    <property type="match status" value="1"/>
</dbReference>
<name>A0A5M9MG19_9EURO</name>
<dbReference type="VEuPathDB" id="FungiDB:EYZ11_011676"/>
<dbReference type="PANTHER" id="PTHR43762">
    <property type="entry name" value="L-GULONOLACTONE OXIDASE"/>
    <property type="match status" value="1"/>
</dbReference>
<organism evidence="2 3">
    <name type="scientific">Aspergillus tanneri</name>
    <dbReference type="NCBI Taxonomy" id="1220188"/>
    <lineage>
        <taxon>Eukaryota</taxon>
        <taxon>Fungi</taxon>
        <taxon>Dikarya</taxon>
        <taxon>Ascomycota</taxon>
        <taxon>Pezizomycotina</taxon>
        <taxon>Eurotiomycetes</taxon>
        <taxon>Eurotiomycetidae</taxon>
        <taxon>Eurotiales</taxon>
        <taxon>Aspergillaceae</taxon>
        <taxon>Aspergillus</taxon>
        <taxon>Aspergillus subgen. Circumdati</taxon>
    </lineage>
</organism>
<comment type="caution">
    <text evidence="2">The sequence shown here is derived from an EMBL/GenBank/DDBJ whole genome shotgun (WGS) entry which is preliminary data.</text>
</comment>
<dbReference type="InterPro" id="IPR016167">
    <property type="entry name" value="FAD-bd_PCMH_sub1"/>
</dbReference>
<feature type="domain" description="FAD-binding PCMH-type" evidence="1">
    <location>
        <begin position="12"/>
        <end position="184"/>
    </location>
</feature>
<dbReference type="GO" id="GO:0016899">
    <property type="term" value="F:oxidoreductase activity, acting on the CH-OH group of donors, oxygen as acceptor"/>
    <property type="evidence" value="ECO:0007669"/>
    <property type="project" value="InterPro"/>
</dbReference>
<reference evidence="2 3" key="1">
    <citation type="submission" date="2019-08" db="EMBL/GenBank/DDBJ databases">
        <title>The genome sequence of a newly discovered highly antifungal drug resistant Aspergillus species, Aspergillus tanneri NIH 1004.</title>
        <authorList>
            <person name="Mounaud S."/>
            <person name="Singh I."/>
            <person name="Joardar V."/>
            <person name="Pakala S."/>
            <person name="Pakala S."/>
            <person name="Venepally P."/>
            <person name="Chung J.K."/>
            <person name="Losada L."/>
            <person name="Nierman W.C."/>
        </authorList>
    </citation>
    <scope>NUCLEOTIDE SEQUENCE [LARGE SCALE GENOMIC DNA]</scope>
    <source>
        <strain evidence="2 3">NIH1004</strain>
    </source>
</reference>
<gene>
    <name evidence="2" type="ORF">ATNIH1004_008099</name>
</gene>
<dbReference type="InterPro" id="IPR016169">
    <property type="entry name" value="FAD-bd_PCMH_sub2"/>
</dbReference>
<dbReference type="Proteomes" id="UP000324241">
    <property type="component" value="Unassembled WGS sequence"/>
</dbReference>
<evidence type="ECO:0000313" key="3">
    <source>
        <dbReference type="Proteomes" id="UP000324241"/>
    </source>
</evidence>
<dbReference type="EMBL" id="QUQM01000006">
    <property type="protein sequence ID" value="KAA8643903.1"/>
    <property type="molecule type" value="Genomic_DNA"/>
</dbReference>
<dbReference type="InterPro" id="IPR016166">
    <property type="entry name" value="FAD-bd_PCMH"/>
</dbReference>
<dbReference type="Gene3D" id="3.30.43.10">
    <property type="entry name" value="Uridine Diphospho-n-acetylenolpyruvylglucosamine Reductase, domain 2"/>
    <property type="match status" value="1"/>
</dbReference>
<dbReference type="InterPro" id="IPR036318">
    <property type="entry name" value="FAD-bd_PCMH-like_sf"/>
</dbReference>
<proteinExistence type="predicted"/>
<dbReference type="RefSeq" id="XP_033423264.1">
    <property type="nucleotide sequence ID" value="XM_033572712.1"/>
</dbReference>
<dbReference type="PANTHER" id="PTHR43762:SF1">
    <property type="entry name" value="D-ARABINONO-1,4-LACTONE OXIDASE"/>
    <property type="match status" value="1"/>
</dbReference>
<sequence>MTTLKNWNHAIVYEVADGQYKSPTEISEVQEIVKHAYQNDMPVTVAGSRHSTTACMVGSGINLSMQNFDRILSVDKGNRTATVQAGVTLSKLGSHLRQMGLQPPLVLEWGNYHIGAISGTHANDTETGRAAQFSSYVLGVKLVTPTGELMEISGNHNAEYLPAIRSHFGMFGVIYEVTLEVRENRPLSITFMKVNLDDFLDNFHEEIQSLKINYDHVFGMLCPQSGKLYWQGRKFIEQEKTSRHFLSTWKNRVGAKNALFKIALSLIRATSPVSCSATRAKVLSIAFVGLPMAIVKHIPYVINPCDRGKLYEEKDARLDFYDWVFPEKNWVGMARSFLQLSYKFRKDHNFGLPLPALIYFIPKDQASLLSRSRDANMMAIDPLYPYPEDTTWKEFRLEFNKIAMLHGGIPHINKTRDGAVYCFGKAIDPAVMHLFLKQRAHFDPKNLFLNDHFREMFAEYL</sequence>
<dbReference type="InterPro" id="IPR010031">
    <property type="entry name" value="FAD_lactone_oxidase-like"/>
</dbReference>
<dbReference type="OrthoDB" id="4500163at2759"/>
<dbReference type="InterPro" id="IPR006094">
    <property type="entry name" value="Oxid_FAD_bind_N"/>
</dbReference>
<dbReference type="GO" id="GO:0071949">
    <property type="term" value="F:FAD binding"/>
    <property type="evidence" value="ECO:0007669"/>
    <property type="project" value="InterPro"/>
</dbReference>
<evidence type="ECO:0000259" key="1">
    <source>
        <dbReference type="PROSITE" id="PS51387"/>
    </source>
</evidence>
<accession>A0A5M9MG19</accession>
<dbReference type="SUPFAM" id="SSF56176">
    <property type="entry name" value="FAD-binding/transporter-associated domain-like"/>
    <property type="match status" value="1"/>
</dbReference>
<dbReference type="Gene3D" id="3.30.465.10">
    <property type="match status" value="1"/>
</dbReference>
<protein>
    <recommendedName>
        <fullName evidence="1">FAD-binding PCMH-type domain-containing protein</fullName>
    </recommendedName>
</protein>
<evidence type="ECO:0000313" key="2">
    <source>
        <dbReference type="EMBL" id="KAA8643903.1"/>
    </source>
</evidence>